<reference evidence="1 2" key="1">
    <citation type="journal article" date="2023" name="Science">
        <title>Complex scaffold remodeling in plant triterpene biosynthesis.</title>
        <authorList>
            <person name="De La Pena R."/>
            <person name="Hodgson H."/>
            <person name="Liu J.C."/>
            <person name="Stephenson M.J."/>
            <person name="Martin A.C."/>
            <person name="Owen C."/>
            <person name="Harkess A."/>
            <person name="Leebens-Mack J."/>
            <person name="Jimenez L.E."/>
            <person name="Osbourn A."/>
            <person name="Sattely E.S."/>
        </authorList>
    </citation>
    <scope>NUCLEOTIDE SEQUENCE [LARGE SCALE GENOMIC DNA]</scope>
    <source>
        <strain evidence="2">cv. JPN11</strain>
        <tissue evidence="1">Leaf</tissue>
    </source>
</reference>
<proteinExistence type="predicted"/>
<keyword evidence="2" id="KW-1185">Reference proteome</keyword>
<evidence type="ECO:0000313" key="1">
    <source>
        <dbReference type="EMBL" id="KAJ4720892.1"/>
    </source>
</evidence>
<dbReference type="EMBL" id="CM051397">
    <property type="protein sequence ID" value="KAJ4720892.1"/>
    <property type="molecule type" value="Genomic_DNA"/>
</dbReference>
<protein>
    <submittedName>
        <fullName evidence="1">Cucumisin-like</fullName>
    </submittedName>
</protein>
<sequence length="367" mass="39658">MLKCRYCGKDSLDRNLVKGKIVLCDALNTGEGPFYAGTAGAVMRGQIARDSVFIFPLPASYVDANDGSKIFLYINSTRNATATIFKSTEVNDTLAPYVFSFSSRGPNPITSDILKPDTSAPGVSILAAWSLLNPVSEVKGDTRYVPYNIKSGTSMPCPHATGAAAYIKSFHPSWSPAAIKSALMTTASPMSVEDNIDAEFAYGSGHINPIKAVNPGLIYDAGELDYLKFLCGQGYNATTLRNVTRANSSCSKAINRTVWDLNYPSFSLSTESGKSAAQAFHRTVTNVGSPTSIYKLIVKTQPGLKIQVQPRVLQFKSFGQKKSFVVRIGATFAKKENIMISGYLVWDDGVHQVRSPIVAYIATSPDN</sequence>
<gene>
    <name evidence="1" type="ORF">OWV82_008645</name>
</gene>
<comment type="caution">
    <text evidence="1">The sequence shown here is derived from an EMBL/GenBank/DDBJ whole genome shotgun (WGS) entry which is preliminary data.</text>
</comment>
<name>A0ACC1YAV6_MELAZ</name>
<organism evidence="1 2">
    <name type="scientific">Melia azedarach</name>
    <name type="common">Chinaberry tree</name>
    <dbReference type="NCBI Taxonomy" id="155640"/>
    <lineage>
        <taxon>Eukaryota</taxon>
        <taxon>Viridiplantae</taxon>
        <taxon>Streptophyta</taxon>
        <taxon>Embryophyta</taxon>
        <taxon>Tracheophyta</taxon>
        <taxon>Spermatophyta</taxon>
        <taxon>Magnoliopsida</taxon>
        <taxon>eudicotyledons</taxon>
        <taxon>Gunneridae</taxon>
        <taxon>Pentapetalae</taxon>
        <taxon>rosids</taxon>
        <taxon>malvids</taxon>
        <taxon>Sapindales</taxon>
        <taxon>Meliaceae</taxon>
        <taxon>Melia</taxon>
    </lineage>
</organism>
<dbReference type="Proteomes" id="UP001164539">
    <property type="component" value="Chromosome 4"/>
</dbReference>
<evidence type="ECO:0000313" key="2">
    <source>
        <dbReference type="Proteomes" id="UP001164539"/>
    </source>
</evidence>
<accession>A0ACC1YAV6</accession>